<dbReference type="AlphaFoldDB" id="A0A0E0JZ89"/>
<name>A0A0E0JZ89_ORYPU</name>
<evidence type="ECO:0000313" key="2">
    <source>
        <dbReference type="Proteomes" id="UP000026962"/>
    </source>
</evidence>
<reference evidence="1" key="1">
    <citation type="submission" date="2015-04" db="UniProtKB">
        <authorList>
            <consortium name="EnsemblPlants"/>
        </authorList>
    </citation>
    <scope>IDENTIFICATION</scope>
</reference>
<protein>
    <submittedName>
        <fullName evidence="1">Uncharacterized protein</fullName>
    </submittedName>
</protein>
<dbReference type="HOGENOM" id="CLU_2531364_0_0_1"/>
<accession>A0A0E0JZ89</accession>
<evidence type="ECO:0000313" key="1">
    <source>
        <dbReference type="EnsemblPlants" id="OPUNC02G13180.2"/>
    </source>
</evidence>
<organism evidence="1">
    <name type="scientific">Oryza punctata</name>
    <name type="common">Red rice</name>
    <dbReference type="NCBI Taxonomy" id="4537"/>
    <lineage>
        <taxon>Eukaryota</taxon>
        <taxon>Viridiplantae</taxon>
        <taxon>Streptophyta</taxon>
        <taxon>Embryophyta</taxon>
        <taxon>Tracheophyta</taxon>
        <taxon>Spermatophyta</taxon>
        <taxon>Magnoliopsida</taxon>
        <taxon>Liliopsida</taxon>
        <taxon>Poales</taxon>
        <taxon>Poaceae</taxon>
        <taxon>BOP clade</taxon>
        <taxon>Oryzoideae</taxon>
        <taxon>Oryzeae</taxon>
        <taxon>Oryzinae</taxon>
        <taxon>Oryza</taxon>
    </lineage>
</organism>
<dbReference type="Gramene" id="OPUNC02G13180.2">
    <property type="protein sequence ID" value="OPUNC02G13180.2"/>
    <property type="gene ID" value="OPUNC02G13180"/>
</dbReference>
<proteinExistence type="predicted"/>
<sequence length="84" mass="9774">MWICCSFAMSGLRVPRNQRQLYFLIPGQFEGKIGSISFWRWGTNLLIMPAITEFLEIQVKHAMQKAPLNNKLSRFDRHDLGGYV</sequence>
<reference evidence="1" key="2">
    <citation type="submission" date="2018-05" db="EMBL/GenBank/DDBJ databases">
        <title>OpunRS2 (Oryza punctata Reference Sequence Version 2).</title>
        <authorList>
            <person name="Zhang J."/>
            <person name="Kudrna D."/>
            <person name="Lee S."/>
            <person name="Talag J."/>
            <person name="Welchert J."/>
            <person name="Wing R.A."/>
        </authorList>
    </citation>
    <scope>NUCLEOTIDE SEQUENCE [LARGE SCALE GENOMIC DNA]</scope>
</reference>
<dbReference type="Proteomes" id="UP000026962">
    <property type="component" value="Chromosome 2"/>
</dbReference>
<dbReference type="EnsemblPlants" id="OPUNC02G13180.2">
    <property type="protein sequence ID" value="OPUNC02G13180.2"/>
    <property type="gene ID" value="OPUNC02G13180"/>
</dbReference>
<keyword evidence="2" id="KW-1185">Reference proteome</keyword>